<protein>
    <submittedName>
        <fullName evidence="1">Uncharacterized protein</fullName>
    </submittedName>
</protein>
<proteinExistence type="predicted"/>
<dbReference type="EMBL" id="WOCE01000012">
    <property type="protein sequence ID" value="KAE9603095.1"/>
    <property type="molecule type" value="Genomic_DNA"/>
</dbReference>
<accession>A0A6A4PND2</accession>
<evidence type="ECO:0000313" key="2">
    <source>
        <dbReference type="Proteomes" id="UP000447434"/>
    </source>
</evidence>
<name>A0A6A4PND2_LUPAL</name>
<dbReference type="Proteomes" id="UP000447434">
    <property type="component" value="Chromosome 12"/>
</dbReference>
<keyword evidence="2" id="KW-1185">Reference proteome</keyword>
<gene>
    <name evidence="1" type="ORF">Lalb_Chr12g0206761</name>
</gene>
<dbReference type="AlphaFoldDB" id="A0A6A4PND2"/>
<evidence type="ECO:0000313" key="1">
    <source>
        <dbReference type="EMBL" id="KAE9603095.1"/>
    </source>
</evidence>
<organism evidence="1 2">
    <name type="scientific">Lupinus albus</name>
    <name type="common">White lupine</name>
    <name type="synonym">Lupinus termis</name>
    <dbReference type="NCBI Taxonomy" id="3870"/>
    <lineage>
        <taxon>Eukaryota</taxon>
        <taxon>Viridiplantae</taxon>
        <taxon>Streptophyta</taxon>
        <taxon>Embryophyta</taxon>
        <taxon>Tracheophyta</taxon>
        <taxon>Spermatophyta</taxon>
        <taxon>Magnoliopsida</taxon>
        <taxon>eudicotyledons</taxon>
        <taxon>Gunneridae</taxon>
        <taxon>Pentapetalae</taxon>
        <taxon>rosids</taxon>
        <taxon>fabids</taxon>
        <taxon>Fabales</taxon>
        <taxon>Fabaceae</taxon>
        <taxon>Papilionoideae</taxon>
        <taxon>50 kb inversion clade</taxon>
        <taxon>genistoids sensu lato</taxon>
        <taxon>core genistoids</taxon>
        <taxon>Genisteae</taxon>
        <taxon>Lupinus</taxon>
    </lineage>
</organism>
<reference evidence="2" key="1">
    <citation type="journal article" date="2020" name="Nat. Commun.">
        <title>Genome sequence of the cluster root forming white lupin.</title>
        <authorList>
            <person name="Hufnagel B."/>
            <person name="Marques A."/>
            <person name="Soriano A."/>
            <person name="Marques L."/>
            <person name="Divol F."/>
            <person name="Doumas P."/>
            <person name="Sallet E."/>
            <person name="Mancinotti D."/>
            <person name="Carrere S."/>
            <person name="Marande W."/>
            <person name="Arribat S."/>
            <person name="Keller J."/>
            <person name="Huneau C."/>
            <person name="Blein T."/>
            <person name="Aime D."/>
            <person name="Laguerre M."/>
            <person name="Taylor J."/>
            <person name="Schubert V."/>
            <person name="Nelson M."/>
            <person name="Geu-Flores F."/>
            <person name="Crespi M."/>
            <person name="Gallardo-Guerrero K."/>
            <person name="Delaux P.-M."/>
            <person name="Salse J."/>
            <person name="Berges H."/>
            <person name="Guyot R."/>
            <person name="Gouzy J."/>
            <person name="Peret B."/>
        </authorList>
    </citation>
    <scope>NUCLEOTIDE SEQUENCE [LARGE SCALE GENOMIC DNA]</scope>
    <source>
        <strain evidence="2">cv. Amiga</strain>
    </source>
</reference>
<sequence length="47" mass="5213">MQNKFGGKQDSGKSDTYRLAAHILKLEAVSEELAKLPMTKLNTHQAL</sequence>
<comment type="caution">
    <text evidence="1">The sequence shown here is derived from an EMBL/GenBank/DDBJ whole genome shotgun (WGS) entry which is preliminary data.</text>
</comment>